<dbReference type="SUPFAM" id="SSF81606">
    <property type="entry name" value="PP2C-like"/>
    <property type="match status" value="1"/>
</dbReference>
<dbReference type="Proteomes" id="UP000178170">
    <property type="component" value="Unassembled WGS sequence"/>
</dbReference>
<dbReference type="InterPro" id="IPR036457">
    <property type="entry name" value="PPM-type-like_dom_sf"/>
</dbReference>
<dbReference type="Gene3D" id="3.60.40.10">
    <property type="entry name" value="PPM-type phosphatase domain"/>
    <property type="match status" value="1"/>
</dbReference>
<organism evidence="1 2">
    <name type="scientific">Candidatus Wildermuthbacteria bacterium RIFCSPHIGHO2_01_FULL_48_27b</name>
    <dbReference type="NCBI Taxonomy" id="1802447"/>
    <lineage>
        <taxon>Bacteria</taxon>
        <taxon>Candidatus Wildermuthiibacteriota</taxon>
    </lineage>
</organism>
<dbReference type="EMBL" id="MHTS01000021">
    <property type="protein sequence ID" value="OHA64130.1"/>
    <property type="molecule type" value="Genomic_DNA"/>
</dbReference>
<protein>
    <recommendedName>
        <fullName evidence="3">PPM-type phosphatase domain-containing protein</fullName>
    </recommendedName>
</protein>
<name>A0A1G2QU45_9BACT</name>
<evidence type="ECO:0008006" key="3">
    <source>
        <dbReference type="Google" id="ProtNLM"/>
    </source>
</evidence>
<comment type="caution">
    <text evidence="1">The sequence shown here is derived from an EMBL/GenBank/DDBJ whole genome shotgun (WGS) entry which is preliminary data.</text>
</comment>
<proteinExistence type="predicted"/>
<gene>
    <name evidence="1" type="ORF">A2843_02095</name>
</gene>
<dbReference type="AlphaFoldDB" id="A0A1G2QU45"/>
<accession>A0A1G2QU45</accession>
<reference evidence="1 2" key="1">
    <citation type="journal article" date="2016" name="Nat. Commun.">
        <title>Thousands of microbial genomes shed light on interconnected biogeochemical processes in an aquifer system.</title>
        <authorList>
            <person name="Anantharaman K."/>
            <person name="Brown C.T."/>
            <person name="Hug L.A."/>
            <person name="Sharon I."/>
            <person name="Castelle C.J."/>
            <person name="Probst A.J."/>
            <person name="Thomas B.C."/>
            <person name="Singh A."/>
            <person name="Wilkins M.J."/>
            <person name="Karaoz U."/>
            <person name="Brodie E.L."/>
            <person name="Williams K.H."/>
            <person name="Hubbard S.S."/>
            <person name="Banfield J.F."/>
        </authorList>
    </citation>
    <scope>NUCLEOTIDE SEQUENCE [LARGE SCALE GENOMIC DNA]</scope>
</reference>
<sequence>MPTEIRYSRGTSQYPEDLPIFFPAGSKEGLFGVADGVSGLWFGQPPLFGGKTGGQIASSALVAACAAERSAETAILEANRRLRTNARKTGLNLLWSETLPAAAFTLADIKDQTLWQAGDCMAVWETVRGSVSFTPNPMLAYERWVLGLRDELVAKDGDRKRAMQKFFGETLVQTRRQCVNTSDALGYAVLNGQPQFLEHVRRYLLPSIENLRRILLFTDGLVTVEDTARPDFGEWILDLYDHGGFEAILARTREEKSLVAAKSHELHAETTLVVWEPEV</sequence>
<evidence type="ECO:0000313" key="2">
    <source>
        <dbReference type="Proteomes" id="UP000178170"/>
    </source>
</evidence>
<evidence type="ECO:0000313" key="1">
    <source>
        <dbReference type="EMBL" id="OHA64130.1"/>
    </source>
</evidence>